<dbReference type="Proteomes" id="UP001610444">
    <property type="component" value="Unassembled WGS sequence"/>
</dbReference>
<reference evidence="1 2" key="1">
    <citation type="submission" date="2024-07" db="EMBL/GenBank/DDBJ databases">
        <title>Section-level genome sequencing and comparative genomics of Aspergillus sections Usti and Cavernicolus.</title>
        <authorList>
            <consortium name="Lawrence Berkeley National Laboratory"/>
            <person name="Nybo J.L."/>
            <person name="Vesth T.C."/>
            <person name="Theobald S."/>
            <person name="Frisvad J.C."/>
            <person name="Larsen T.O."/>
            <person name="Kjaerboelling I."/>
            <person name="Rothschild-Mancinelli K."/>
            <person name="Lyhne E.K."/>
            <person name="Kogle M.E."/>
            <person name="Barry K."/>
            <person name="Clum A."/>
            <person name="Na H."/>
            <person name="Ledsgaard L."/>
            <person name="Lin J."/>
            <person name="Lipzen A."/>
            <person name="Kuo A."/>
            <person name="Riley R."/>
            <person name="Mondo S."/>
            <person name="LaButti K."/>
            <person name="Haridas S."/>
            <person name="Pangalinan J."/>
            <person name="Salamov A.A."/>
            <person name="Simmons B.A."/>
            <person name="Magnuson J.K."/>
            <person name="Chen J."/>
            <person name="Drula E."/>
            <person name="Henrissat B."/>
            <person name="Wiebenga A."/>
            <person name="Lubbers R.J."/>
            <person name="Gomes A.C."/>
            <person name="Macurrencykelacurrency M.R."/>
            <person name="Stajich J."/>
            <person name="Grigoriev I.V."/>
            <person name="Mortensen U.H."/>
            <person name="De vries R.P."/>
            <person name="Baker S.E."/>
            <person name="Andersen M.R."/>
        </authorList>
    </citation>
    <scope>NUCLEOTIDE SEQUENCE [LARGE SCALE GENOMIC DNA]</scope>
    <source>
        <strain evidence="1 2">CBS 756.74</strain>
    </source>
</reference>
<name>A0ABR4L7D4_9EURO</name>
<keyword evidence="2" id="KW-1185">Reference proteome</keyword>
<evidence type="ECO:0000313" key="1">
    <source>
        <dbReference type="EMBL" id="KAL2860267.1"/>
    </source>
</evidence>
<accession>A0ABR4L7D4</accession>
<comment type="caution">
    <text evidence="1">The sequence shown here is derived from an EMBL/GenBank/DDBJ whole genome shotgun (WGS) entry which is preliminary data.</text>
</comment>
<sequence length="155" mass="17875">MGYSVFGDSRMDLVHGKQMEEIRRLSDDNKSTWCARALDITHQLLLNCLHRQADPQMNPIGYIDCRWRVEHRVSRMFFSLQSGPISFVLDIASGAEAISQRNYFQQLDSEAVLVSGCSQRPTMRRKIVRSMIPIRKIPLSPRPASEISARKRNQR</sequence>
<dbReference type="EMBL" id="JBFXLR010000002">
    <property type="protein sequence ID" value="KAL2860267.1"/>
    <property type="molecule type" value="Genomic_DNA"/>
</dbReference>
<dbReference type="GeneID" id="98164971"/>
<gene>
    <name evidence="1" type="ORF">BJX68DRAFT_81820</name>
</gene>
<dbReference type="RefSeq" id="XP_070904958.1">
    <property type="nucleotide sequence ID" value="XM_071049807.1"/>
</dbReference>
<protein>
    <submittedName>
        <fullName evidence="1">Uncharacterized protein</fullName>
    </submittedName>
</protein>
<proteinExistence type="predicted"/>
<evidence type="ECO:0000313" key="2">
    <source>
        <dbReference type="Proteomes" id="UP001610444"/>
    </source>
</evidence>
<organism evidence="1 2">
    <name type="scientific">Aspergillus pseudodeflectus</name>
    <dbReference type="NCBI Taxonomy" id="176178"/>
    <lineage>
        <taxon>Eukaryota</taxon>
        <taxon>Fungi</taxon>
        <taxon>Dikarya</taxon>
        <taxon>Ascomycota</taxon>
        <taxon>Pezizomycotina</taxon>
        <taxon>Eurotiomycetes</taxon>
        <taxon>Eurotiomycetidae</taxon>
        <taxon>Eurotiales</taxon>
        <taxon>Aspergillaceae</taxon>
        <taxon>Aspergillus</taxon>
        <taxon>Aspergillus subgen. Nidulantes</taxon>
    </lineage>
</organism>